<dbReference type="InterPro" id="IPR048354">
    <property type="entry name" value="TOD1_MUCI70_glycTrfase_dom"/>
</dbReference>
<evidence type="ECO:0000259" key="2">
    <source>
        <dbReference type="Pfam" id="PF04765"/>
    </source>
</evidence>
<evidence type="ECO:0000313" key="3">
    <source>
        <dbReference type="EMBL" id="CAF0810173.1"/>
    </source>
</evidence>
<proteinExistence type="predicted"/>
<dbReference type="OrthoDB" id="1905162at2759"/>
<gene>
    <name evidence="4" type="ORF">EDS130_LOCUS34879</name>
    <name evidence="3" type="ORF">XAT740_LOCUS3423</name>
</gene>
<keyword evidence="1" id="KW-0472">Membrane</keyword>
<reference evidence="3" key="1">
    <citation type="submission" date="2021-02" db="EMBL/GenBank/DDBJ databases">
        <authorList>
            <person name="Nowell W R."/>
        </authorList>
    </citation>
    <scope>NUCLEOTIDE SEQUENCE</scope>
</reference>
<dbReference type="AlphaFoldDB" id="A0A813TCA2"/>
<sequence>MNLIAIGRRFCGFMIIIALNFILIVYLTLIVTHSHVNIISYFNNFQLETSHGELLNTSFRQIGNVIWTHDGSGLMKYIQWIVSRKLSNVKILRLNINCYITNQSYFSLASTSEKLLQIHIVSLTTDSKCSAEISHMIDVHHSIYFIRKSILAMLLYQDLDSTGNSNVLNLHERIEQARKVIKTISNHTELKVIYAEDLIHVNLTNCESLLKTFLSILGYQTSTNQLKSIIEYDSHQFIQDATWWDQSEVAERLLTNSIPSRSSNLTYSTDFYHLHGNRTFAEYLLDNRKCYNDGTFAQMQSETMNNRSSVDKPDRCLSKSFDCKFSDIYSFDDREQLYKRNNRNPVKCGFAIPSIFDTIRKRYGRNEKCHVIIFTVITNCYDHLPEIHGRILASFCCVALLDAQTIRVHRNLTRTKSAYIWNIIDLGNEATPFVVSAKSTETLKTLGQRMFPLAKWIIWLDGKAHIKNIQELLTQARSPMIGARHPDERRTSASEVEPTIIHLRGREKLLSNRLNETLFDIKLQENEYQREGFYSRLDLLKLKMFDIAVFLHRNNHPCTFRQLCEWHNEVNYFSFRGQLSTFYPAVRLHLTQYLQFLPEEFYSTFGHRSVC</sequence>
<dbReference type="PANTHER" id="PTHR12956">
    <property type="entry name" value="ALKALINE CERAMIDASE-RELATED"/>
    <property type="match status" value="1"/>
</dbReference>
<evidence type="ECO:0000256" key="1">
    <source>
        <dbReference type="SAM" id="Phobius"/>
    </source>
</evidence>
<dbReference type="EMBL" id="CAJNOR010000130">
    <property type="protein sequence ID" value="CAF0810173.1"/>
    <property type="molecule type" value="Genomic_DNA"/>
</dbReference>
<keyword evidence="1" id="KW-1133">Transmembrane helix</keyword>
<dbReference type="EMBL" id="CAJNOJ010000298">
    <property type="protein sequence ID" value="CAF1380140.1"/>
    <property type="molecule type" value="Genomic_DNA"/>
</dbReference>
<evidence type="ECO:0000313" key="5">
    <source>
        <dbReference type="Proteomes" id="UP000663828"/>
    </source>
</evidence>
<keyword evidence="1" id="KW-0812">Transmembrane</keyword>
<feature type="transmembrane region" description="Helical" evidence="1">
    <location>
        <begin position="12"/>
        <end position="31"/>
    </location>
</feature>
<feature type="domain" description="TOD1/MUCI70 glycosyltransferase-like" evidence="2">
    <location>
        <begin position="323"/>
        <end position="590"/>
    </location>
</feature>
<dbReference type="Proteomes" id="UP000663828">
    <property type="component" value="Unassembled WGS sequence"/>
</dbReference>
<dbReference type="Pfam" id="PF04765">
    <property type="entry name" value="TOD1_MUCI70"/>
    <property type="match status" value="1"/>
</dbReference>
<evidence type="ECO:0000313" key="4">
    <source>
        <dbReference type="EMBL" id="CAF1380140.1"/>
    </source>
</evidence>
<dbReference type="InterPro" id="IPR006852">
    <property type="entry name" value="TOD1_MUCI70"/>
</dbReference>
<organism evidence="3 5">
    <name type="scientific">Adineta ricciae</name>
    <name type="common">Rotifer</name>
    <dbReference type="NCBI Taxonomy" id="249248"/>
    <lineage>
        <taxon>Eukaryota</taxon>
        <taxon>Metazoa</taxon>
        <taxon>Spiralia</taxon>
        <taxon>Gnathifera</taxon>
        <taxon>Rotifera</taxon>
        <taxon>Eurotatoria</taxon>
        <taxon>Bdelloidea</taxon>
        <taxon>Adinetida</taxon>
        <taxon>Adinetidae</taxon>
        <taxon>Adineta</taxon>
    </lineage>
</organism>
<accession>A0A813TCA2</accession>
<comment type="caution">
    <text evidence="3">The sequence shown here is derived from an EMBL/GenBank/DDBJ whole genome shotgun (WGS) entry which is preliminary data.</text>
</comment>
<protein>
    <recommendedName>
        <fullName evidence="2">TOD1/MUCI70 glycosyltransferase-like domain-containing protein</fullName>
    </recommendedName>
</protein>
<dbReference type="Proteomes" id="UP000663852">
    <property type="component" value="Unassembled WGS sequence"/>
</dbReference>
<keyword evidence="5" id="KW-1185">Reference proteome</keyword>
<name>A0A813TCA2_ADIRI</name>